<dbReference type="SUPFAM" id="SSF48371">
    <property type="entry name" value="ARM repeat"/>
    <property type="match status" value="1"/>
</dbReference>
<name>A0A7S3PVY3_9STRA</name>
<feature type="compositionally biased region" description="Basic and acidic residues" evidence="1">
    <location>
        <begin position="734"/>
        <end position="748"/>
    </location>
</feature>
<evidence type="ECO:0000256" key="1">
    <source>
        <dbReference type="SAM" id="MobiDB-lite"/>
    </source>
</evidence>
<dbReference type="AlphaFoldDB" id="A0A7S3PVY3"/>
<feature type="compositionally biased region" description="Low complexity" evidence="1">
    <location>
        <begin position="13"/>
        <end position="22"/>
    </location>
</feature>
<proteinExistence type="predicted"/>
<organism evidence="2">
    <name type="scientific">Chaetoceros debilis</name>
    <dbReference type="NCBI Taxonomy" id="122233"/>
    <lineage>
        <taxon>Eukaryota</taxon>
        <taxon>Sar</taxon>
        <taxon>Stramenopiles</taxon>
        <taxon>Ochrophyta</taxon>
        <taxon>Bacillariophyta</taxon>
        <taxon>Coscinodiscophyceae</taxon>
        <taxon>Chaetocerotophycidae</taxon>
        <taxon>Chaetocerotales</taxon>
        <taxon>Chaetocerotaceae</taxon>
        <taxon>Chaetoceros</taxon>
    </lineage>
</organism>
<feature type="region of interest" description="Disordered" evidence="1">
    <location>
        <begin position="1"/>
        <end position="22"/>
    </location>
</feature>
<feature type="compositionally biased region" description="Basic and acidic residues" evidence="1">
    <location>
        <begin position="788"/>
        <end position="820"/>
    </location>
</feature>
<evidence type="ECO:0000313" key="2">
    <source>
        <dbReference type="EMBL" id="CAE0457407.1"/>
    </source>
</evidence>
<feature type="region of interest" description="Disordered" evidence="1">
    <location>
        <begin position="72"/>
        <end position="109"/>
    </location>
</feature>
<dbReference type="EMBL" id="HBIO01003287">
    <property type="protein sequence ID" value="CAE0457407.1"/>
    <property type="molecule type" value="Transcribed_RNA"/>
</dbReference>
<sequence>MDNSFTSLNPPAKKGSSQVQGQGKQLLNLLKSLERSSKHEGKDNNISAIDEINNMLADMQASYERQGLFGNDLSRAKSHPSTSSSAAGIPISLPSNKKRKRGGNNSTGKIASLLNIDGGNSTEESYAISNLCRILISGQSIDNSNSDNVGENGRLAYPPSVIANAAMALNAICEFCKDNLPSETAFLEQDMISSISSQLLNGVSKTMNSLLRKDGMNLVLIACCQCAANVIILSNVRLSRSGKTMESIRNVAREVILYESGESLDMNGLVEASAELAAAIPLTSNSESASPSKLWTNMVLEHASELSSALKAFFPLVKKLKRGTSGVSNKVDWIDKVRNATTSQADRLVIFFARIKGSVAILNSLMKMNGYHFSNEGCGVAIPVTSLLEACEQMLLFATIAETRYLATKSKLRDVSIEGGLLSPNAALATANAVKYLGYTLFDSVTSALTTTSLQYGQQIIRIALTSLQSSSSLALRTVIDPTSCVDKNSKRKWLHSLVKLRTMSVNSFSTVARIVGSNAAVTQKDLVTKAIAFISGCLLEQISGEDGKNPEENESWGTISEKAKLVSTCADTLGTFLSVFGGFMAMQNRELIESIASSCLSQISVSGKAVSNIATFAEVKSSFLRLGISCINNPWPDGGASTLVRTVRQIAFALKFDRDASVSSTAYLALSSCNMVQTSRSPPLVIVTRFKEGDMKVNSINTDQFFSMEGLKEGMSIVKEDILKSKIIEKTKDENKKRVREEKEAKNSYKKSKKTKEVDDKPKIETTDQVTKEKQTVDSSQKLHTLQGEKEDGSKADATSEHDQLSKDPQDKLSSRADEVDVEMTEENDGVIESPSKDLNGNNSKAEGSGDDDDEFNFPPIIDCGPDDEDI</sequence>
<protein>
    <submittedName>
        <fullName evidence="2">Uncharacterized protein</fullName>
    </submittedName>
</protein>
<gene>
    <name evidence="2" type="ORF">CDEB00056_LOCUS2248</name>
</gene>
<feature type="compositionally biased region" description="Polar residues" evidence="1">
    <location>
        <begin position="838"/>
        <end position="847"/>
    </location>
</feature>
<dbReference type="InterPro" id="IPR016024">
    <property type="entry name" value="ARM-type_fold"/>
</dbReference>
<accession>A0A7S3PVY3</accession>
<feature type="compositionally biased region" description="Acidic residues" evidence="1">
    <location>
        <begin position="821"/>
        <end position="831"/>
    </location>
</feature>
<reference evidence="2" key="1">
    <citation type="submission" date="2021-01" db="EMBL/GenBank/DDBJ databases">
        <authorList>
            <person name="Corre E."/>
            <person name="Pelletier E."/>
            <person name="Niang G."/>
            <person name="Scheremetjew M."/>
            <person name="Finn R."/>
            <person name="Kale V."/>
            <person name="Holt S."/>
            <person name="Cochrane G."/>
            <person name="Meng A."/>
            <person name="Brown T."/>
            <person name="Cohen L."/>
        </authorList>
    </citation>
    <scope>NUCLEOTIDE SEQUENCE</scope>
    <source>
        <strain evidence="2">MM31A-1</strain>
    </source>
</reference>
<feature type="compositionally biased region" description="Basic and acidic residues" evidence="1">
    <location>
        <begin position="756"/>
        <end position="777"/>
    </location>
</feature>
<feature type="region of interest" description="Disordered" evidence="1">
    <location>
        <begin position="734"/>
        <end position="872"/>
    </location>
</feature>